<feature type="region of interest" description="Disordered" evidence="1">
    <location>
        <begin position="94"/>
        <end position="133"/>
    </location>
</feature>
<evidence type="ECO:0000313" key="3">
    <source>
        <dbReference type="Proteomes" id="UP000266841"/>
    </source>
</evidence>
<dbReference type="EMBL" id="AGNL01009251">
    <property type="protein sequence ID" value="EJK69979.1"/>
    <property type="molecule type" value="Genomic_DNA"/>
</dbReference>
<feature type="region of interest" description="Disordered" evidence="1">
    <location>
        <begin position="1"/>
        <end position="44"/>
    </location>
</feature>
<proteinExistence type="predicted"/>
<comment type="caution">
    <text evidence="2">The sequence shown here is derived from an EMBL/GenBank/DDBJ whole genome shotgun (WGS) entry which is preliminary data.</text>
</comment>
<keyword evidence="3" id="KW-1185">Reference proteome</keyword>
<reference evidence="2 3" key="1">
    <citation type="journal article" date="2012" name="Genome Biol.">
        <title>Genome and low-iron response of an oceanic diatom adapted to chronic iron limitation.</title>
        <authorList>
            <person name="Lommer M."/>
            <person name="Specht M."/>
            <person name="Roy A.S."/>
            <person name="Kraemer L."/>
            <person name="Andreson R."/>
            <person name="Gutowska M.A."/>
            <person name="Wolf J."/>
            <person name="Bergner S.V."/>
            <person name="Schilhabel M.B."/>
            <person name="Klostermeier U.C."/>
            <person name="Beiko R.G."/>
            <person name="Rosenstiel P."/>
            <person name="Hippler M."/>
            <person name="Laroche J."/>
        </authorList>
    </citation>
    <scope>NUCLEOTIDE SEQUENCE [LARGE SCALE GENOMIC DNA]</scope>
    <source>
        <strain evidence="2 3">CCMP1005</strain>
    </source>
</reference>
<accession>K0SYC0</accession>
<protein>
    <submittedName>
        <fullName evidence="2">Uncharacterized protein</fullName>
    </submittedName>
</protein>
<name>K0SYC0_THAOC</name>
<feature type="compositionally biased region" description="Pro residues" evidence="1">
    <location>
        <begin position="1"/>
        <end position="10"/>
    </location>
</feature>
<dbReference type="Proteomes" id="UP000266841">
    <property type="component" value="Unassembled WGS sequence"/>
</dbReference>
<sequence>MMSPSRPAPSAPSTIQCKADDDAVPNFDQENPGRTAERPANTRPHVVVVADGSIDETPPPSFVAVARIVFAGVTDVTLLKRGTAGAATNFLDGEKSKRKAKKARSATATAAETYSMTRQKRAKTPSSASVPGRQSAFSISEVSLKTPASTISSMSETSANSAATSHLNTSKQPTAYRRLTAKDLVNLDVEDELIIVIPQAVDCKPINDVELKRAAEILNNKREKLTTRLSRIIADNHVCNTAERGDLVKNVLDDNHAVLREGKTFLEFGCRVASYANRSDILTNQLGTADKVDLWWKQNSGVGISFDGYKLKIPFTLQWNEMDCIEGSGEFISRRE</sequence>
<organism evidence="2 3">
    <name type="scientific">Thalassiosira oceanica</name>
    <name type="common">Marine diatom</name>
    <dbReference type="NCBI Taxonomy" id="159749"/>
    <lineage>
        <taxon>Eukaryota</taxon>
        <taxon>Sar</taxon>
        <taxon>Stramenopiles</taxon>
        <taxon>Ochrophyta</taxon>
        <taxon>Bacillariophyta</taxon>
        <taxon>Coscinodiscophyceae</taxon>
        <taxon>Thalassiosirophycidae</taxon>
        <taxon>Thalassiosirales</taxon>
        <taxon>Thalassiosiraceae</taxon>
        <taxon>Thalassiosira</taxon>
    </lineage>
</organism>
<gene>
    <name evidence="2" type="ORF">THAOC_08705</name>
</gene>
<evidence type="ECO:0000256" key="1">
    <source>
        <dbReference type="SAM" id="MobiDB-lite"/>
    </source>
</evidence>
<evidence type="ECO:0000313" key="2">
    <source>
        <dbReference type="EMBL" id="EJK69979.1"/>
    </source>
</evidence>
<dbReference type="AlphaFoldDB" id="K0SYC0"/>